<dbReference type="InterPro" id="IPR000719">
    <property type="entry name" value="Prot_kinase_dom"/>
</dbReference>
<evidence type="ECO:0000256" key="5">
    <source>
        <dbReference type="ARBA" id="ARBA00022692"/>
    </source>
</evidence>
<dbReference type="InterPro" id="IPR032778">
    <property type="entry name" value="GF_recep_IV"/>
</dbReference>
<name>A0ABD2MD28_9BILA</name>
<sequence length="1629" mass="182191">MDELIHRRAAVNQPLTMNTFLLHYSVFSMRVRHFLQLVLCRHFVHSLIIFLIITDWATNAARRRGGGGTTQRKKHGNQKLTTKKYSAGGASRTVARKGGTEEVERHQLRTFCLGSENGRNTISVARGMGHYERLRKSYSRCRRVIGNLELTHVDEHDVRRDVQRQNNQSASDKDGAASFAQRPLTDRAPFHFLEHLEEITGYLLIYNVKIREISLPKLRIIWGEKLHEGNALQVDSNPGLEILNLPSLRTIERGNLSIKRSPDLCFMDPSRNFISYSEILGPDQQKRLNAMDDFNPKCAWAKPCHKNCDGNCYGNGAERCQKVYRKMCLHCESGCFKDEKDGVHKCCDDACAAGCTGEGTDQCIACKKFEQDGRCVTECRGYDRYDPAEKRLDALPEADRRFAYGRHCVPACPPGALYEGAHCVTRCSPGKYRNGTDHCVLCQGECPKVCQLDEPINSVNIRQLINCTEIEGNIEILNHAFSEHMPTSVAIHSQDLIGANSVIPPLTAAQLDVLRSVQIVTGFVVVDGGRKRNKRKPTSLEFLSNLEVIEGRKLYFEQFALYVIGNMELTRLGLRSLKRIKNGIVTVRENRLLCYSYTIPFEKYFGIKESTWAENMNETLCEKNNRICSQTCDTNFGCWGKENRDCVKCRNFTMEHNVCAEQCHTERGHFIVSLSSADSAPVRHCLRCDEQCHECYGPSARQCSKCRNFELWLNTALPLADNPYVDAGTAGAVKQCVAKCPNMTYPEDDVCVPCHKACRGGCTGPSARVGTGGCDQCNYALEGEHFGEYICLFGDEPEKAVCGEKNGLAENYFITLSTSSSSTTKYLCRKCRPECISCIGDGVQIRDESVCQCAYYEMALFDRDSSEPSECVMECGKGSRVIIPRTVVDGAGIGTQIGNGTTANGTTTDQPPTTQAQFVVGLCQQCHPLCDPHFSCSGPASTECDRCSVGGVPNTQNGTIQCLTECPPDLPFPHDGLCYEQNIEEHRRQRTRRYIALAVFTFFIVAFTIAFLIYRCLMYQKKYVKEVQMHLPEIPPIDPMKVTQRPNMRRINLIQINELEFAPEKRAILGQGAFGIVYAGKWKPPNVKQYIPVAIKAINCVESRHINEKEMLHEASLMHSVKHEHLLPVAGICMGAAGGLKIVTLLRPLGSMLKFLQENEKLLGSKHLMLYCFQISSAMEYLANKKVVHRDLAARNVLVRNVMHVEVTDFGLAAMLQQPGDSVVVDGRVAVKWLALESLRRQIYNQKTDVWSFGVTCWEILTFGESPYKDLLLRREKLASELAYELERGYRLRQPTNCSQELYQELLNCWLVDPDSRPHFFMIKERFDQLCRAPHIYIQDRQATNQRLNSLLDTDQRAMIERLLRDNDFLDPVGLDPAEYRCSSGLQRHGPMSFAAGDASNGEDSDALRSSATTRSSVHTMSTDCCFSTSSPPPLPSCESPDARAAFMARARTAPSHRLGSTGTGSTRYKSDPLGRKWSQSTIGDESARRTGEAEEDDADQDGASSCRGDDDEVHYLMPKRSKSADPRNSRSSDDGTTQPQQHPTTVGYNTVVGGGKETVGARVSELYTPVVEAEHLPNYINGMPKNVIEYANGTLVPQPMPNGYQNTPNSMAPTMTKINAKCQSESVM</sequence>
<dbReference type="SMART" id="SM00261">
    <property type="entry name" value="FU"/>
    <property type="match status" value="7"/>
</dbReference>
<dbReference type="PRINTS" id="PR00109">
    <property type="entry name" value="TYRKINASE"/>
</dbReference>
<evidence type="ECO:0000256" key="7">
    <source>
        <dbReference type="ARBA" id="ARBA00022777"/>
    </source>
</evidence>
<evidence type="ECO:0000256" key="11">
    <source>
        <dbReference type="ARBA" id="ARBA00023137"/>
    </source>
</evidence>
<dbReference type="Pfam" id="PF14843">
    <property type="entry name" value="GF_recep_IV"/>
    <property type="match status" value="1"/>
</dbReference>
<keyword evidence="13" id="KW-0325">Glycoprotein</keyword>
<feature type="compositionally biased region" description="Basic residues" evidence="16">
    <location>
        <begin position="63"/>
        <end position="77"/>
    </location>
</feature>
<evidence type="ECO:0000256" key="9">
    <source>
        <dbReference type="ARBA" id="ARBA00022989"/>
    </source>
</evidence>
<dbReference type="Pfam" id="PF07714">
    <property type="entry name" value="PK_Tyr_Ser-Thr"/>
    <property type="match status" value="1"/>
</dbReference>
<dbReference type="Pfam" id="PF00757">
    <property type="entry name" value="Furin-like"/>
    <property type="match status" value="1"/>
</dbReference>
<dbReference type="InterPro" id="IPR006211">
    <property type="entry name" value="Furin-like_Cys-rich_dom"/>
</dbReference>
<dbReference type="GO" id="GO:0016020">
    <property type="term" value="C:membrane"/>
    <property type="evidence" value="ECO:0007669"/>
    <property type="project" value="UniProtKB-SubCell"/>
</dbReference>
<dbReference type="InterPro" id="IPR000494">
    <property type="entry name" value="Rcpt_L-dom"/>
</dbReference>
<evidence type="ECO:0000256" key="3">
    <source>
        <dbReference type="ARBA" id="ARBA00022553"/>
    </source>
</evidence>
<dbReference type="PANTHER" id="PTHR24416:SF566">
    <property type="entry name" value="EPIDERMAL GROWTH FACTOR RECEPTOR"/>
    <property type="match status" value="1"/>
</dbReference>
<keyword evidence="12" id="KW-0675">Receptor</keyword>
<dbReference type="Proteomes" id="UP001620626">
    <property type="component" value="Unassembled WGS sequence"/>
</dbReference>
<organism evidence="19 20">
    <name type="scientific">Heterodera trifolii</name>
    <dbReference type="NCBI Taxonomy" id="157864"/>
    <lineage>
        <taxon>Eukaryota</taxon>
        <taxon>Metazoa</taxon>
        <taxon>Ecdysozoa</taxon>
        <taxon>Nematoda</taxon>
        <taxon>Chromadorea</taxon>
        <taxon>Rhabditida</taxon>
        <taxon>Tylenchina</taxon>
        <taxon>Tylenchomorpha</taxon>
        <taxon>Tylenchoidea</taxon>
        <taxon>Heteroderidae</taxon>
        <taxon>Heteroderinae</taxon>
        <taxon>Heterodera</taxon>
    </lineage>
</organism>
<dbReference type="SUPFAM" id="SSF56112">
    <property type="entry name" value="Protein kinase-like (PK-like)"/>
    <property type="match status" value="1"/>
</dbReference>
<keyword evidence="9 17" id="KW-1133">Transmembrane helix</keyword>
<evidence type="ECO:0000256" key="16">
    <source>
        <dbReference type="SAM" id="MobiDB-lite"/>
    </source>
</evidence>
<feature type="compositionally biased region" description="Basic and acidic residues" evidence="16">
    <location>
        <begin position="1523"/>
        <end position="1534"/>
    </location>
</feature>
<feature type="region of interest" description="Disordered" evidence="16">
    <location>
        <begin position="63"/>
        <end position="83"/>
    </location>
</feature>
<evidence type="ECO:0000256" key="17">
    <source>
        <dbReference type="SAM" id="Phobius"/>
    </source>
</evidence>
<dbReference type="InterPro" id="IPR008266">
    <property type="entry name" value="Tyr_kinase_AS"/>
</dbReference>
<keyword evidence="8 15" id="KW-0067">ATP-binding</keyword>
<feature type="compositionally biased region" description="Polar residues" evidence="16">
    <location>
        <begin position="1459"/>
        <end position="1468"/>
    </location>
</feature>
<dbReference type="CDD" id="cd00064">
    <property type="entry name" value="FU"/>
    <property type="match status" value="2"/>
</dbReference>
<dbReference type="Gene3D" id="3.30.200.20">
    <property type="entry name" value="Phosphorylase Kinase, domain 1"/>
    <property type="match status" value="1"/>
</dbReference>
<dbReference type="SUPFAM" id="SSF52058">
    <property type="entry name" value="L domain-like"/>
    <property type="match status" value="2"/>
</dbReference>
<evidence type="ECO:0000256" key="2">
    <source>
        <dbReference type="ARBA" id="ARBA00011902"/>
    </source>
</evidence>
<evidence type="ECO:0000256" key="1">
    <source>
        <dbReference type="ARBA" id="ARBA00004479"/>
    </source>
</evidence>
<feature type="region of interest" description="Disordered" evidence="16">
    <location>
        <begin position="1422"/>
        <end position="1441"/>
    </location>
</feature>
<evidence type="ECO:0000256" key="13">
    <source>
        <dbReference type="ARBA" id="ARBA00023180"/>
    </source>
</evidence>
<dbReference type="EMBL" id="JBICBT010000066">
    <property type="protein sequence ID" value="KAL3124600.1"/>
    <property type="molecule type" value="Genomic_DNA"/>
</dbReference>
<keyword evidence="5 17" id="KW-0812">Transmembrane</keyword>
<evidence type="ECO:0000256" key="4">
    <source>
        <dbReference type="ARBA" id="ARBA00022679"/>
    </source>
</evidence>
<keyword evidence="11" id="KW-0829">Tyrosine-protein kinase</keyword>
<keyword evidence="7" id="KW-0418">Kinase</keyword>
<comment type="caution">
    <text evidence="19">The sequence shown here is derived from an EMBL/GenBank/DDBJ whole genome shotgun (WGS) entry which is preliminary data.</text>
</comment>
<proteinExistence type="predicted"/>
<keyword evidence="4" id="KW-0808">Transferase</keyword>
<dbReference type="InterPro" id="IPR017441">
    <property type="entry name" value="Protein_kinase_ATP_BS"/>
</dbReference>
<evidence type="ECO:0000256" key="6">
    <source>
        <dbReference type="ARBA" id="ARBA00022741"/>
    </source>
</evidence>
<dbReference type="Pfam" id="PF01030">
    <property type="entry name" value="Recep_L_domain"/>
    <property type="match status" value="2"/>
</dbReference>
<dbReference type="GO" id="GO:0038127">
    <property type="term" value="P:ERBB signaling pathway"/>
    <property type="evidence" value="ECO:0007669"/>
    <property type="project" value="UniProtKB-ARBA"/>
</dbReference>
<keyword evidence="20" id="KW-1185">Reference proteome</keyword>
<dbReference type="InterPro" id="IPR001245">
    <property type="entry name" value="Ser-Thr/Tyr_kinase_cat_dom"/>
</dbReference>
<dbReference type="InterPro" id="IPR009030">
    <property type="entry name" value="Growth_fac_rcpt_cys_sf"/>
</dbReference>
<dbReference type="InterPro" id="IPR020635">
    <property type="entry name" value="Tyr_kinase_cat_dom"/>
</dbReference>
<dbReference type="InterPro" id="IPR011009">
    <property type="entry name" value="Kinase-like_dom_sf"/>
</dbReference>
<evidence type="ECO:0000313" key="19">
    <source>
        <dbReference type="EMBL" id="KAL3124600.1"/>
    </source>
</evidence>
<dbReference type="SUPFAM" id="SSF57184">
    <property type="entry name" value="Growth factor receptor domain"/>
    <property type="match status" value="3"/>
</dbReference>
<dbReference type="PROSITE" id="PS00109">
    <property type="entry name" value="PROTEIN_KINASE_TYR"/>
    <property type="match status" value="1"/>
</dbReference>
<gene>
    <name evidence="19" type="ORF">niasHT_010441</name>
</gene>
<evidence type="ECO:0000256" key="14">
    <source>
        <dbReference type="ARBA" id="ARBA00051243"/>
    </source>
</evidence>
<feature type="binding site" evidence="15">
    <location>
        <position position="1096"/>
    </location>
    <ligand>
        <name>ATP</name>
        <dbReference type="ChEBI" id="CHEBI:30616"/>
    </ligand>
</feature>
<accession>A0ABD2MD28</accession>
<evidence type="ECO:0000259" key="18">
    <source>
        <dbReference type="PROSITE" id="PS50011"/>
    </source>
</evidence>
<keyword evidence="10 17" id="KW-0472">Membrane</keyword>
<dbReference type="PANTHER" id="PTHR24416">
    <property type="entry name" value="TYROSINE-PROTEIN KINASE RECEPTOR"/>
    <property type="match status" value="1"/>
</dbReference>
<dbReference type="InterPro" id="IPR036941">
    <property type="entry name" value="Rcpt_L-dom_sf"/>
</dbReference>
<dbReference type="Gene3D" id="1.10.510.10">
    <property type="entry name" value="Transferase(Phosphotransferase) domain 1"/>
    <property type="match status" value="1"/>
</dbReference>
<dbReference type="FunFam" id="1.10.510.10:FF:000027">
    <property type="entry name" value="Receptor protein-tyrosine kinase"/>
    <property type="match status" value="1"/>
</dbReference>
<dbReference type="SMART" id="SM00219">
    <property type="entry name" value="TyrKc"/>
    <property type="match status" value="1"/>
</dbReference>
<dbReference type="GO" id="GO:0004714">
    <property type="term" value="F:transmembrane receptor protein tyrosine kinase activity"/>
    <property type="evidence" value="ECO:0007669"/>
    <property type="project" value="UniProtKB-EC"/>
</dbReference>
<reference evidence="19 20" key="1">
    <citation type="submission" date="2024-10" db="EMBL/GenBank/DDBJ databases">
        <authorList>
            <person name="Kim D."/>
        </authorList>
    </citation>
    <scope>NUCLEOTIDE SEQUENCE [LARGE SCALE GENOMIC DNA]</scope>
    <source>
        <strain evidence="19">BH-2024</strain>
    </source>
</reference>
<feature type="region of interest" description="Disordered" evidence="16">
    <location>
        <begin position="1452"/>
        <end position="1550"/>
    </location>
</feature>
<feature type="region of interest" description="Disordered" evidence="16">
    <location>
        <begin position="1393"/>
        <end position="1415"/>
    </location>
</feature>
<evidence type="ECO:0000313" key="20">
    <source>
        <dbReference type="Proteomes" id="UP001620626"/>
    </source>
</evidence>
<evidence type="ECO:0000256" key="15">
    <source>
        <dbReference type="PROSITE-ProRule" id="PRU10141"/>
    </source>
</evidence>
<protein>
    <recommendedName>
        <fullName evidence="2">receptor protein-tyrosine kinase</fullName>
        <ecNumber evidence="2">2.7.10.1</ecNumber>
    </recommendedName>
</protein>
<evidence type="ECO:0000256" key="8">
    <source>
        <dbReference type="ARBA" id="ARBA00022840"/>
    </source>
</evidence>
<feature type="compositionally biased region" description="Polar residues" evidence="16">
    <location>
        <begin position="1535"/>
        <end position="1544"/>
    </location>
</feature>
<comment type="catalytic activity">
    <reaction evidence="14">
        <text>L-tyrosyl-[protein] + ATP = O-phospho-L-tyrosyl-[protein] + ADP + H(+)</text>
        <dbReference type="Rhea" id="RHEA:10596"/>
        <dbReference type="Rhea" id="RHEA-COMP:10136"/>
        <dbReference type="Rhea" id="RHEA-COMP:20101"/>
        <dbReference type="ChEBI" id="CHEBI:15378"/>
        <dbReference type="ChEBI" id="CHEBI:30616"/>
        <dbReference type="ChEBI" id="CHEBI:46858"/>
        <dbReference type="ChEBI" id="CHEBI:61978"/>
        <dbReference type="ChEBI" id="CHEBI:456216"/>
        <dbReference type="EC" id="2.7.10.1"/>
    </reaction>
</comment>
<evidence type="ECO:0000256" key="12">
    <source>
        <dbReference type="ARBA" id="ARBA00023170"/>
    </source>
</evidence>
<dbReference type="Gene3D" id="3.80.20.20">
    <property type="entry name" value="Receptor L-domain"/>
    <property type="match status" value="2"/>
</dbReference>
<comment type="subcellular location">
    <subcellularLocation>
        <location evidence="1">Membrane</location>
        <topology evidence="1">Single-pass type I membrane protein</topology>
    </subcellularLocation>
</comment>
<dbReference type="EC" id="2.7.10.1" evidence="2"/>
<keyword evidence="6 15" id="KW-0547">Nucleotide-binding</keyword>
<feature type="domain" description="Protein kinase" evidence="18">
    <location>
        <begin position="1063"/>
        <end position="1338"/>
    </location>
</feature>
<dbReference type="Gene3D" id="2.10.220.10">
    <property type="entry name" value="Hormone Receptor, Insulin-like Growth Factor Receptor 1, Chain A, domain 2"/>
    <property type="match status" value="3"/>
</dbReference>
<dbReference type="PROSITE" id="PS00107">
    <property type="entry name" value="PROTEIN_KINASE_ATP"/>
    <property type="match status" value="1"/>
</dbReference>
<dbReference type="InterPro" id="IPR006212">
    <property type="entry name" value="Furin_repeat"/>
</dbReference>
<dbReference type="PROSITE" id="PS50011">
    <property type="entry name" value="PROTEIN_KINASE_DOM"/>
    <property type="match status" value="1"/>
</dbReference>
<dbReference type="GO" id="GO:0005524">
    <property type="term" value="F:ATP binding"/>
    <property type="evidence" value="ECO:0007669"/>
    <property type="project" value="UniProtKB-UniRule"/>
</dbReference>
<evidence type="ECO:0000256" key="10">
    <source>
        <dbReference type="ARBA" id="ARBA00023136"/>
    </source>
</evidence>
<dbReference type="InterPro" id="IPR050122">
    <property type="entry name" value="RTK"/>
</dbReference>
<keyword evidence="3" id="KW-0597">Phosphoprotein</keyword>
<feature type="transmembrane region" description="Helical" evidence="17">
    <location>
        <begin position="994"/>
        <end position="1014"/>
    </location>
</feature>